<feature type="domain" description="AMP-dependent synthetase/ligase" evidence="3">
    <location>
        <begin position="215"/>
        <end position="547"/>
    </location>
</feature>
<dbReference type="Proteomes" id="UP001595926">
    <property type="component" value="Unassembled WGS sequence"/>
</dbReference>
<gene>
    <name evidence="4" type="ORF">ACFPDQ_01790</name>
</gene>
<accession>A0ABV9TAE8</accession>
<dbReference type="Pfam" id="PF00501">
    <property type="entry name" value="AMP-binding"/>
    <property type="match status" value="1"/>
</dbReference>
<evidence type="ECO:0000256" key="1">
    <source>
        <dbReference type="ARBA" id="ARBA00006432"/>
    </source>
</evidence>
<evidence type="ECO:0000313" key="5">
    <source>
        <dbReference type="Proteomes" id="UP001595926"/>
    </source>
</evidence>
<evidence type="ECO:0000259" key="3">
    <source>
        <dbReference type="Pfam" id="PF00501"/>
    </source>
</evidence>
<dbReference type="RefSeq" id="WP_119330487.1">
    <property type="nucleotide sequence ID" value="NZ_JBHSJH010000001.1"/>
</dbReference>
<dbReference type="EMBL" id="JBHSJH010000001">
    <property type="protein sequence ID" value="MFC4891781.1"/>
    <property type="molecule type" value="Genomic_DNA"/>
</dbReference>
<organism evidence="4 5">
    <name type="scientific">Pseudofrancisella aestuarii</name>
    <dbReference type="NCBI Taxonomy" id="2670347"/>
    <lineage>
        <taxon>Bacteria</taxon>
        <taxon>Pseudomonadati</taxon>
        <taxon>Pseudomonadota</taxon>
        <taxon>Gammaproteobacteria</taxon>
        <taxon>Thiotrichales</taxon>
        <taxon>Francisellaceae</taxon>
        <taxon>Pseudofrancisella</taxon>
    </lineage>
</organism>
<dbReference type="PANTHER" id="PTHR24096:SF149">
    <property type="entry name" value="AMP-BINDING DOMAIN-CONTAINING PROTEIN-RELATED"/>
    <property type="match status" value="1"/>
</dbReference>
<dbReference type="Gene3D" id="2.30.38.10">
    <property type="entry name" value="Luciferase, Domain 3"/>
    <property type="match status" value="1"/>
</dbReference>
<comment type="similarity">
    <text evidence="1">Belongs to the ATP-dependent AMP-binding enzyme family.</text>
</comment>
<keyword evidence="2" id="KW-0436">Ligase</keyword>
<proteinExistence type="inferred from homology"/>
<dbReference type="PANTHER" id="PTHR24096">
    <property type="entry name" value="LONG-CHAIN-FATTY-ACID--COA LIGASE"/>
    <property type="match status" value="1"/>
</dbReference>
<dbReference type="InterPro" id="IPR000873">
    <property type="entry name" value="AMP-dep_synth/lig_dom"/>
</dbReference>
<keyword evidence="5" id="KW-1185">Reference proteome</keyword>
<evidence type="ECO:0000313" key="4">
    <source>
        <dbReference type="EMBL" id="MFC4891781.1"/>
    </source>
</evidence>
<protein>
    <submittedName>
        <fullName evidence="4">AMP-binding protein</fullName>
    </submittedName>
</protein>
<dbReference type="Gene3D" id="3.40.50.980">
    <property type="match status" value="2"/>
</dbReference>
<sequence>MFFNSLKSSIHKALNQTYLYQYNENLNLDSLKNGSILISNDTSIISILAIKEIKKNLKITVLGRISPKVKSLRKKLIANGINYTDHVSFWKKDSLLLINIEDISHVEHSESRYLMFICGPEMPSFSDRKNLRKQIFFDIEKLNSLKTVKEELDDLSIKTWDKYLACLKPLNEIWFRQMLNAGKNRVITDTLGTTLDGNKFTIASILMSQKLEKLTKGEANVGICLPTSSGGYLALLSLLMKAKGIVNLNYTASPDALRHAISNAEIETIITSRAFVEKLANKGFFVEEIFSTCKIIYLEDIKASIKKAEAIKVLLETKLLPVDVLVKKHVKAAKLDDLAFIIFSSGSEGVPKGIVIKHKNVLANVYQSTLVIECREGDSVAGILPIFHGFGLTISLVSLLQGGFIACHPDPTDAKGVANLIKKYKSTVLCATPTFLRIYTKNKSVVKEDLASLRLIITGAEKLSTEVRTMFEAKFDKVINEGYGTTELSPVAAVNRPRKEKNKIGTVGHTVPGGQFKIINPDTHEELPLGEEGMIIYRGVNKMDYYLNDKSKTDEVMIEKYGYTWYITGDKGKIDGEGYLTVVDRYSRFAKVAGEMVSLGLLEQKIYDALREKGHDSHEIDFEILAVATNDAKRGEIINLLYTLDIDEAELKDIVRHSGIENLYKPTNYFKVDSIPKLGSGKTDFSKAKKLANELVHGE</sequence>
<dbReference type="SUPFAM" id="SSF56801">
    <property type="entry name" value="Acetyl-CoA synthetase-like"/>
    <property type="match status" value="1"/>
</dbReference>
<name>A0ABV9TAE8_9GAMM</name>
<evidence type="ECO:0000256" key="2">
    <source>
        <dbReference type="ARBA" id="ARBA00022598"/>
    </source>
</evidence>
<dbReference type="PROSITE" id="PS00455">
    <property type="entry name" value="AMP_BINDING"/>
    <property type="match status" value="1"/>
</dbReference>
<dbReference type="InterPro" id="IPR020845">
    <property type="entry name" value="AMP-binding_CS"/>
</dbReference>
<reference evidence="5" key="1">
    <citation type="journal article" date="2019" name="Int. J. Syst. Evol. Microbiol.">
        <title>The Global Catalogue of Microorganisms (GCM) 10K type strain sequencing project: providing services to taxonomists for standard genome sequencing and annotation.</title>
        <authorList>
            <consortium name="The Broad Institute Genomics Platform"/>
            <consortium name="The Broad Institute Genome Sequencing Center for Infectious Disease"/>
            <person name="Wu L."/>
            <person name="Ma J."/>
        </authorList>
    </citation>
    <scope>NUCLEOTIDE SEQUENCE [LARGE SCALE GENOMIC DNA]</scope>
    <source>
        <strain evidence="5">CGMCC 1.13718</strain>
    </source>
</reference>
<comment type="caution">
    <text evidence="4">The sequence shown here is derived from an EMBL/GenBank/DDBJ whole genome shotgun (WGS) entry which is preliminary data.</text>
</comment>